<keyword evidence="4 6" id="KW-1133">Transmembrane helix</keyword>
<name>A0A1H8C9V8_9SPHN</name>
<feature type="transmembrane region" description="Helical" evidence="6">
    <location>
        <begin position="71"/>
        <end position="90"/>
    </location>
</feature>
<dbReference type="STRING" id="1166340.SAMN05192583_1517"/>
<protein>
    <submittedName>
        <fullName evidence="8">Putative flippase GtrA (Transmembrane translocase of bactoprenol-linked glucose)</fullName>
    </submittedName>
</protein>
<proteinExistence type="inferred from homology"/>
<organism evidence="8 9">
    <name type="scientific">Sphingomonas gellani</name>
    <dbReference type="NCBI Taxonomy" id="1166340"/>
    <lineage>
        <taxon>Bacteria</taxon>
        <taxon>Pseudomonadati</taxon>
        <taxon>Pseudomonadota</taxon>
        <taxon>Alphaproteobacteria</taxon>
        <taxon>Sphingomonadales</taxon>
        <taxon>Sphingomonadaceae</taxon>
        <taxon>Sphingomonas</taxon>
    </lineage>
</organism>
<evidence type="ECO:0000256" key="4">
    <source>
        <dbReference type="ARBA" id="ARBA00022989"/>
    </source>
</evidence>
<feature type="transmembrane region" description="Helical" evidence="6">
    <location>
        <begin position="40"/>
        <end position="59"/>
    </location>
</feature>
<reference evidence="9" key="1">
    <citation type="submission" date="2016-10" db="EMBL/GenBank/DDBJ databases">
        <authorList>
            <person name="Varghese N."/>
            <person name="Submissions S."/>
        </authorList>
    </citation>
    <scope>NUCLEOTIDE SEQUENCE [LARGE SCALE GENOMIC DNA]</scope>
    <source>
        <strain evidence="9">S6-262</strain>
    </source>
</reference>
<feature type="transmembrane region" description="Helical" evidence="6">
    <location>
        <begin position="111"/>
        <end position="135"/>
    </location>
</feature>
<keyword evidence="3 6" id="KW-0812">Transmembrane</keyword>
<evidence type="ECO:0000256" key="3">
    <source>
        <dbReference type="ARBA" id="ARBA00022692"/>
    </source>
</evidence>
<keyword evidence="9" id="KW-1185">Reference proteome</keyword>
<feature type="transmembrane region" description="Helical" evidence="6">
    <location>
        <begin position="141"/>
        <end position="160"/>
    </location>
</feature>
<dbReference type="PANTHER" id="PTHR38459:SF1">
    <property type="entry name" value="PROPHAGE BACTOPRENOL-LINKED GLUCOSE TRANSLOCASE HOMOLOG"/>
    <property type="match status" value="1"/>
</dbReference>
<evidence type="ECO:0000256" key="2">
    <source>
        <dbReference type="ARBA" id="ARBA00009399"/>
    </source>
</evidence>
<dbReference type="AlphaFoldDB" id="A0A1H8C9V8"/>
<dbReference type="Pfam" id="PF04138">
    <property type="entry name" value="GtrA_DPMS_TM"/>
    <property type="match status" value="1"/>
</dbReference>
<evidence type="ECO:0000256" key="1">
    <source>
        <dbReference type="ARBA" id="ARBA00004141"/>
    </source>
</evidence>
<dbReference type="GO" id="GO:0005886">
    <property type="term" value="C:plasma membrane"/>
    <property type="evidence" value="ECO:0007669"/>
    <property type="project" value="TreeGrafter"/>
</dbReference>
<dbReference type="PANTHER" id="PTHR38459">
    <property type="entry name" value="PROPHAGE BACTOPRENOL-LINKED GLUCOSE TRANSLOCASE HOMOLOG"/>
    <property type="match status" value="1"/>
</dbReference>
<evidence type="ECO:0000256" key="5">
    <source>
        <dbReference type="ARBA" id="ARBA00023136"/>
    </source>
</evidence>
<dbReference type="InterPro" id="IPR051401">
    <property type="entry name" value="GtrA_CellWall_Glycosyl"/>
</dbReference>
<comment type="subcellular location">
    <subcellularLocation>
        <location evidence="1">Membrane</location>
        <topology evidence="1">Multi-pass membrane protein</topology>
    </subcellularLocation>
</comment>
<comment type="similarity">
    <text evidence="2">Belongs to the GtrA family.</text>
</comment>
<feature type="domain" description="GtrA/DPMS transmembrane" evidence="7">
    <location>
        <begin position="42"/>
        <end position="161"/>
    </location>
</feature>
<accession>A0A1H8C9V8</accession>
<dbReference type="Proteomes" id="UP000199206">
    <property type="component" value="Unassembled WGS sequence"/>
</dbReference>
<evidence type="ECO:0000313" key="9">
    <source>
        <dbReference type="Proteomes" id="UP000199206"/>
    </source>
</evidence>
<sequence length="162" mass="17192">MPGLSRPRRSIAGGGKGKAGVAALTDRIDHLKASGLLGQLVRFGITGGLSSVIYSLVYLPLTHFVFRGGRAVLAVPFAFAVAVVFGYVMHSRWSFRDHGSRDGGATQGAKFVAVQGVGLSINALVTWIGTVLFHLPAWAPLVPAIFLAAVITFALNRFWVFA</sequence>
<dbReference type="EMBL" id="FOCF01000003">
    <property type="protein sequence ID" value="SEM91835.1"/>
    <property type="molecule type" value="Genomic_DNA"/>
</dbReference>
<evidence type="ECO:0000313" key="8">
    <source>
        <dbReference type="EMBL" id="SEM91835.1"/>
    </source>
</evidence>
<evidence type="ECO:0000259" key="7">
    <source>
        <dbReference type="Pfam" id="PF04138"/>
    </source>
</evidence>
<dbReference type="GO" id="GO:0000271">
    <property type="term" value="P:polysaccharide biosynthetic process"/>
    <property type="evidence" value="ECO:0007669"/>
    <property type="project" value="InterPro"/>
</dbReference>
<dbReference type="InterPro" id="IPR007267">
    <property type="entry name" value="GtrA_DPMS_TM"/>
</dbReference>
<keyword evidence="5 6" id="KW-0472">Membrane</keyword>
<evidence type="ECO:0000256" key="6">
    <source>
        <dbReference type="SAM" id="Phobius"/>
    </source>
</evidence>
<gene>
    <name evidence="8" type="ORF">SAMN05192583_1517</name>
</gene>